<keyword evidence="2" id="KW-1185">Reference proteome</keyword>
<sequence>MVRERKTIVSVRLPEDLVKWLRRKAAEGHTTVSSIVVSALREKRDYELAETFARAALKAACALLSLTGRDPSQVDWGKVRSWEVEVASRAAAQAKALRGEGEKGT</sequence>
<gene>
    <name evidence="1" type="ORF">Adeg_2167</name>
</gene>
<keyword evidence="1" id="KW-0614">Plasmid</keyword>
<dbReference type="SUPFAM" id="SSF47598">
    <property type="entry name" value="Ribbon-helix-helix"/>
    <property type="match status" value="1"/>
</dbReference>
<protein>
    <submittedName>
        <fullName evidence="1">CopG domain protein DNA-binding domain protein</fullName>
    </submittedName>
</protein>
<proteinExistence type="predicted"/>
<dbReference type="Proteomes" id="UP000002620">
    <property type="component" value="Plasmid pADEG01"/>
</dbReference>
<dbReference type="RefSeq" id="WP_012818249.1">
    <property type="nucleotide sequence ID" value="NC_013386.1"/>
</dbReference>
<reference evidence="1 2" key="1">
    <citation type="submission" date="2009-10" db="EMBL/GenBank/DDBJ databases">
        <title>Complete sequence of plasmid of Ammonifex degensii KC4.</title>
        <authorList>
            <consortium name="US DOE Joint Genome Institute"/>
            <person name="Kerfeld C."/>
            <person name="Goodner B."/>
            <person name="Huber H."/>
            <person name="Stetter K."/>
            <person name="Lucas S."/>
            <person name="Copeland A."/>
            <person name="Lapidus A."/>
            <person name="Glavina del Rio T."/>
            <person name="Dalin E."/>
            <person name="Tice H."/>
            <person name="Bruce D."/>
            <person name="Goodwin L."/>
            <person name="Pitluck S."/>
            <person name="Saunders E."/>
            <person name="Brettin T."/>
            <person name="Detter J.C."/>
            <person name="Han C."/>
            <person name="Larimer F."/>
            <person name="Land M."/>
            <person name="Hauser L."/>
            <person name="Kyrpides N."/>
            <person name="Ovchinnikova G."/>
            <person name="Richardson P."/>
        </authorList>
    </citation>
    <scope>NUCLEOTIDE SEQUENCE [LARGE SCALE GENOMIC DNA]</scope>
    <source>
        <strain evidence="2">DSM 10501 / KC4</strain>
        <plasmid evidence="1 2">pADEG01</plasmid>
    </source>
</reference>
<dbReference type="EMBL" id="CP001786">
    <property type="protein sequence ID" value="ACX53244.1"/>
    <property type="molecule type" value="Genomic_DNA"/>
</dbReference>
<geneLocation type="plasmid" evidence="1 2">
    <name>pADEG01</name>
</geneLocation>
<evidence type="ECO:0000313" key="2">
    <source>
        <dbReference type="Proteomes" id="UP000002620"/>
    </source>
</evidence>
<keyword evidence="1" id="KW-0238">DNA-binding</keyword>
<dbReference type="GO" id="GO:0003677">
    <property type="term" value="F:DNA binding"/>
    <property type="evidence" value="ECO:0007669"/>
    <property type="project" value="UniProtKB-KW"/>
</dbReference>
<evidence type="ECO:0000313" key="1">
    <source>
        <dbReference type="EMBL" id="ACX53244.1"/>
    </source>
</evidence>
<name>C9RDH3_AMMDK</name>
<organism evidence="1 2">
    <name type="scientific">Ammonifex degensii (strain DSM 10501 / KC4)</name>
    <dbReference type="NCBI Taxonomy" id="429009"/>
    <lineage>
        <taxon>Bacteria</taxon>
        <taxon>Bacillati</taxon>
        <taxon>Bacillota</taxon>
        <taxon>Clostridia</taxon>
        <taxon>Thermoanaerobacterales</taxon>
        <taxon>Thermoanaerobacteraceae</taxon>
        <taxon>Ammonifex</taxon>
    </lineage>
</organism>
<dbReference type="InterPro" id="IPR010985">
    <property type="entry name" value="Ribbon_hlx_hlx"/>
</dbReference>
<dbReference type="KEGG" id="adg:Adeg_2167"/>
<dbReference type="GO" id="GO:0006355">
    <property type="term" value="P:regulation of DNA-templated transcription"/>
    <property type="evidence" value="ECO:0007669"/>
    <property type="project" value="InterPro"/>
</dbReference>
<dbReference type="AlphaFoldDB" id="C9RDH3"/>
<accession>C9RDH3</accession>
<dbReference type="HOGENOM" id="CLU_2230813_0_0_9"/>